<name>A0A6J5F285_9BURK</name>
<keyword evidence="2" id="KW-1185">Reference proteome</keyword>
<dbReference type="Proteomes" id="UP000494363">
    <property type="component" value="Unassembled WGS sequence"/>
</dbReference>
<evidence type="ECO:0000313" key="2">
    <source>
        <dbReference type="Proteomes" id="UP000494363"/>
    </source>
</evidence>
<sequence>MILQTLDLFELMGRKPMSMYDFVKLHVADFTRNATR</sequence>
<proteinExistence type="predicted"/>
<accession>A0A6J5F285</accession>
<protein>
    <submittedName>
        <fullName evidence="1">Uncharacterized protein</fullName>
    </submittedName>
</protein>
<evidence type="ECO:0000313" key="1">
    <source>
        <dbReference type="EMBL" id="CAB3771346.1"/>
    </source>
</evidence>
<dbReference type="AlphaFoldDB" id="A0A6J5F285"/>
<reference evidence="1 2" key="1">
    <citation type="submission" date="2020-04" db="EMBL/GenBank/DDBJ databases">
        <authorList>
            <person name="De Canck E."/>
        </authorList>
    </citation>
    <scope>NUCLEOTIDE SEQUENCE [LARGE SCALE GENOMIC DNA]</scope>
    <source>
        <strain evidence="1 2">LMG 29542</strain>
    </source>
</reference>
<organism evidence="1 2">
    <name type="scientific">Paraburkholderia humisilvae</name>
    <dbReference type="NCBI Taxonomy" id="627669"/>
    <lineage>
        <taxon>Bacteria</taxon>
        <taxon>Pseudomonadati</taxon>
        <taxon>Pseudomonadota</taxon>
        <taxon>Betaproteobacteria</taxon>
        <taxon>Burkholderiales</taxon>
        <taxon>Burkholderiaceae</taxon>
        <taxon>Paraburkholderia</taxon>
    </lineage>
</organism>
<dbReference type="EMBL" id="CADIKH010000051">
    <property type="protein sequence ID" value="CAB3771346.1"/>
    <property type="molecule type" value="Genomic_DNA"/>
</dbReference>
<gene>
    <name evidence="1" type="ORF">LMG29542_06592</name>
</gene>